<proteinExistence type="inferred from homology"/>
<evidence type="ECO:0000313" key="3">
    <source>
        <dbReference type="Proteomes" id="UP001460270"/>
    </source>
</evidence>
<dbReference type="NCBIfam" id="TIGR01571">
    <property type="entry name" value="A_thal_Cys_rich"/>
    <property type="match status" value="1"/>
</dbReference>
<name>A0AAW0PGH5_9GOBI</name>
<gene>
    <name evidence="2" type="ORF">WMY93_007587</name>
</gene>
<comment type="caution">
    <text evidence="2">The sequence shown here is derived from an EMBL/GenBank/DDBJ whole genome shotgun (WGS) entry which is preliminary data.</text>
</comment>
<protein>
    <recommendedName>
        <fullName evidence="4">Plac8 onzin related protein 2</fullName>
    </recommendedName>
</protein>
<dbReference type="Proteomes" id="UP001460270">
    <property type="component" value="Unassembled WGS sequence"/>
</dbReference>
<dbReference type="PANTHER" id="PTHR15907">
    <property type="entry name" value="DUF614 FAMILY PROTEIN-RELATED"/>
    <property type="match status" value="1"/>
</dbReference>
<accession>A0AAW0PGH5</accession>
<sequence>MDPKNAESSCLTILTNQSGRTSRRYGQCLCLPLLDMFGGAPPPIAMSMRVSMRHRYGIRGDMCDDCLYSFFCLPCSWCQMSREMKLRELPVVLMNTTTHQ</sequence>
<comment type="similarity">
    <text evidence="1">Belongs to the cornifelin family.</text>
</comment>
<evidence type="ECO:0000313" key="2">
    <source>
        <dbReference type="EMBL" id="KAK7925277.1"/>
    </source>
</evidence>
<evidence type="ECO:0008006" key="4">
    <source>
        <dbReference type="Google" id="ProtNLM"/>
    </source>
</evidence>
<evidence type="ECO:0000256" key="1">
    <source>
        <dbReference type="ARBA" id="ARBA00009024"/>
    </source>
</evidence>
<reference evidence="3" key="1">
    <citation type="submission" date="2024-04" db="EMBL/GenBank/DDBJ databases">
        <title>Salinicola lusitanus LLJ914,a marine bacterium isolated from the Okinawa Trough.</title>
        <authorList>
            <person name="Li J."/>
        </authorList>
    </citation>
    <scope>NUCLEOTIDE SEQUENCE [LARGE SCALE GENOMIC DNA]</scope>
</reference>
<dbReference type="EMBL" id="JBBPFD010000005">
    <property type="protein sequence ID" value="KAK7925277.1"/>
    <property type="molecule type" value="Genomic_DNA"/>
</dbReference>
<dbReference type="Pfam" id="PF04749">
    <property type="entry name" value="PLAC8"/>
    <property type="match status" value="1"/>
</dbReference>
<organism evidence="2 3">
    <name type="scientific">Mugilogobius chulae</name>
    <name type="common">yellowstripe goby</name>
    <dbReference type="NCBI Taxonomy" id="88201"/>
    <lineage>
        <taxon>Eukaryota</taxon>
        <taxon>Metazoa</taxon>
        <taxon>Chordata</taxon>
        <taxon>Craniata</taxon>
        <taxon>Vertebrata</taxon>
        <taxon>Euteleostomi</taxon>
        <taxon>Actinopterygii</taxon>
        <taxon>Neopterygii</taxon>
        <taxon>Teleostei</taxon>
        <taxon>Neoteleostei</taxon>
        <taxon>Acanthomorphata</taxon>
        <taxon>Gobiaria</taxon>
        <taxon>Gobiiformes</taxon>
        <taxon>Gobioidei</taxon>
        <taxon>Gobiidae</taxon>
        <taxon>Gobionellinae</taxon>
        <taxon>Mugilogobius</taxon>
    </lineage>
</organism>
<keyword evidence="3" id="KW-1185">Reference proteome</keyword>
<dbReference type="AlphaFoldDB" id="A0AAW0PGH5"/>
<dbReference type="InterPro" id="IPR006461">
    <property type="entry name" value="PLAC_motif_containing"/>
</dbReference>